<evidence type="ECO:0000256" key="1">
    <source>
        <dbReference type="SAM" id="MobiDB-lite"/>
    </source>
</evidence>
<name>A0A1J1J443_9DIPT</name>
<feature type="non-terminal residue" evidence="2">
    <location>
        <position position="426"/>
    </location>
</feature>
<proteinExistence type="predicted"/>
<sequence>MSQLQKSASFRSRIPVRARIPQRRCSSPQPISSSKSRPNKKSSKFFYDRYYSSSSFSSSDESHESEEPLQSLLKKSAAASSSIVVSQTNGSTDAMSLNGLLDNVSIGSFSTQHSPQSPTRSHRFQDPQSTEDAVRLPYHAPLSSYESLDKFNCTSDTLKMTEDYHQQKQNLISTMTRISSCEIINVDSLKRKPLVNQLELINNNYKVLNNLIDDDFNKNNSMSRRSNKSDDYEAVVNADDNNEQAVNKQKQLSDWYYIKTSPKPKPASPYERRKVKNFNQQTSPTSKAFHPSIDSFNSRKSSDLIGSCNENDNQFIPIQKYRSNDYIEHHSSQQNQFHEEKSPLQTHKCFSMKYSRNPSGRSNETKFGEMTSSSFEHVNVMGMYENRFSDNDLRVNDDDYVQSLRLAAARMRPLPAPPSINNQQLQ</sequence>
<evidence type="ECO:0000313" key="2">
    <source>
        <dbReference type="EMBL" id="CRL06246.1"/>
    </source>
</evidence>
<feature type="region of interest" description="Disordered" evidence="1">
    <location>
        <begin position="108"/>
        <end position="130"/>
    </location>
</feature>
<keyword evidence="3" id="KW-1185">Reference proteome</keyword>
<dbReference type="AlphaFoldDB" id="A0A1J1J443"/>
<feature type="compositionally biased region" description="Polar residues" evidence="1">
    <location>
        <begin position="108"/>
        <end position="119"/>
    </location>
</feature>
<feature type="compositionally biased region" description="Low complexity" evidence="1">
    <location>
        <begin position="23"/>
        <end position="36"/>
    </location>
</feature>
<dbReference type="Proteomes" id="UP000183832">
    <property type="component" value="Unassembled WGS sequence"/>
</dbReference>
<reference evidence="2 3" key="1">
    <citation type="submission" date="2015-04" db="EMBL/GenBank/DDBJ databases">
        <authorList>
            <person name="Syromyatnikov M.Y."/>
            <person name="Popov V.N."/>
        </authorList>
    </citation>
    <scope>NUCLEOTIDE SEQUENCE [LARGE SCALE GENOMIC DNA]</scope>
</reference>
<feature type="region of interest" description="Disordered" evidence="1">
    <location>
        <begin position="1"/>
        <end position="41"/>
    </location>
</feature>
<dbReference type="OrthoDB" id="8038282at2759"/>
<protein>
    <submittedName>
        <fullName evidence="2">CLUMA_CG019093, isoform A</fullName>
    </submittedName>
</protein>
<accession>A0A1J1J443</accession>
<feature type="compositionally biased region" description="Polar residues" evidence="1">
    <location>
        <begin position="1"/>
        <end position="10"/>
    </location>
</feature>
<organism evidence="2 3">
    <name type="scientific">Clunio marinus</name>
    <dbReference type="NCBI Taxonomy" id="568069"/>
    <lineage>
        <taxon>Eukaryota</taxon>
        <taxon>Metazoa</taxon>
        <taxon>Ecdysozoa</taxon>
        <taxon>Arthropoda</taxon>
        <taxon>Hexapoda</taxon>
        <taxon>Insecta</taxon>
        <taxon>Pterygota</taxon>
        <taxon>Neoptera</taxon>
        <taxon>Endopterygota</taxon>
        <taxon>Diptera</taxon>
        <taxon>Nematocera</taxon>
        <taxon>Chironomoidea</taxon>
        <taxon>Chironomidae</taxon>
        <taxon>Clunio</taxon>
    </lineage>
</organism>
<gene>
    <name evidence="2" type="ORF">CLUMA_CG019093</name>
</gene>
<feature type="region of interest" description="Disordered" evidence="1">
    <location>
        <begin position="53"/>
        <end position="73"/>
    </location>
</feature>
<evidence type="ECO:0000313" key="3">
    <source>
        <dbReference type="Proteomes" id="UP000183832"/>
    </source>
</evidence>
<dbReference type="EMBL" id="CVRI01000066">
    <property type="protein sequence ID" value="CRL06246.1"/>
    <property type="molecule type" value="Genomic_DNA"/>
</dbReference>